<name>A0AAD3CL58_9STRA</name>
<proteinExistence type="predicted"/>
<comment type="caution">
    <text evidence="2">The sequence shown here is derived from an EMBL/GenBank/DDBJ whole genome shotgun (WGS) entry which is preliminary data.</text>
</comment>
<reference evidence="2 3" key="1">
    <citation type="journal article" date="2021" name="Sci. Rep.">
        <title>The genome of the diatom Chaetoceros tenuissimus carries an ancient integrated fragment of an extant virus.</title>
        <authorList>
            <person name="Hongo Y."/>
            <person name="Kimura K."/>
            <person name="Takaki Y."/>
            <person name="Yoshida Y."/>
            <person name="Baba S."/>
            <person name="Kobayashi G."/>
            <person name="Nagasaki K."/>
            <person name="Hano T."/>
            <person name="Tomaru Y."/>
        </authorList>
    </citation>
    <scope>NUCLEOTIDE SEQUENCE [LARGE SCALE GENOMIC DNA]</scope>
    <source>
        <strain evidence="2 3">NIES-3715</strain>
    </source>
</reference>
<feature type="compositionally biased region" description="Polar residues" evidence="1">
    <location>
        <begin position="76"/>
        <end position="86"/>
    </location>
</feature>
<feature type="compositionally biased region" description="Polar residues" evidence="1">
    <location>
        <begin position="131"/>
        <end position="140"/>
    </location>
</feature>
<sequence length="417" mass="46578">MDSKPPYPRLSTSLRLKHLEKERLRKLSEAPSAADTEMQPSKADKAMVTSESDSDDELFGYDPNFEINASAKRQRIATSSKQPSETSDSDDEVLDFDPNFATSAKKTSSPKTQLETSTTTATSTVTESFDSKQPSTTDTETQQHSEHDNELDENESSIDANDSSDDENESSSDENDSSDDENEEGSPVKQINPPAMEMIAEVFVDILLEFIDKHNAKLGIISSEFPKERLRSILMGTERSFEDMPSMFDIILLVLHLVSSVCGDMEDGGRDMDAFASNEEFQNDFLDDVFAFLEPFSGLFSNKRLNNHHGMKTHRFAASTLLEFLYGRIDMTEDEIKLYCALVLGGFLDGDGSTFFGALRSSRWIDGETKQNAKKNIVNYHCAGKDATLEEIVKYLLEHPTSSSSLFSRIHQVVQLI</sequence>
<keyword evidence="3" id="KW-1185">Reference proteome</keyword>
<feature type="compositionally biased region" description="Acidic residues" evidence="1">
    <location>
        <begin position="149"/>
        <end position="184"/>
    </location>
</feature>
<evidence type="ECO:0000256" key="1">
    <source>
        <dbReference type="SAM" id="MobiDB-lite"/>
    </source>
</evidence>
<dbReference type="AlphaFoldDB" id="A0AAD3CL58"/>
<protein>
    <submittedName>
        <fullName evidence="2">Uncharacterized protein</fullName>
    </submittedName>
</protein>
<feature type="compositionally biased region" description="Polar residues" evidence="1">
    <location>
        <begin position="100"/>
        <end position="115"/>
    </location>
</feature>
<feature type="region of interest" description="Disordered" evidence="1">
    <location>
        <begin position="24"/>
        <end position="193"/>
    </location>
</feature>
<dbReference type="EMBL" id="BLLK01000027">
    <property type="protein sequence ID" value="GFH48102.1"/>
    <property type="molecule type" value="Genomic_DNA"/>
</dbReference>
<feature type="compositionally biased region" description="Low complexity" evidence="1">
    <location>
        <begin position="116"/>
        <end position="128"/>
    </location>
</feature>
<dbReference type="Proteomes" id="UP001054902">
    <property type="component" value="Unassembled WGS sequence"/>
</dbReference>
<gene>
    <name evidence="2" type="ORF">CTEN210_04578</name>
</gene>
<accession>A0AAD3CL58</accession>
<evidence type="ECO:0000313" key="2">
    <source>
        <dbReference type="EMBL" id="GFH48102.1"/>
    </source>
</evidence>
<organism evidence="2 3">
    <name type="scientific">Chaetoceros tenuissimus</name>
    <dbReference type="NCBI Taxonomy" id="426638"/>
    <lineage>
        <taxon>Eukaryota</taxon>
        <taxon>Sar</taxon>
        <taxon>Stramenopiles</taxon>
        <taxon>Ochrophyta</taxon>
        <taxon>Bacillariophyta</taxon>
        <taxon>Coscinodiscophyceae</taxon>
        <taxon>Chaetocerotophycidae</taxon>
        <taxon>Chaetocerotales</taxon>
        <taxon>Chaetocerotaceae</taxon>
        <taxon>Chaetoceros</taxon>
    </lineage>
</organism>
<evidence type="ECO:0000313" key="3">
    <source>
        <dbReference type="Proteomes" id="UP001054902"/>
    </source>
</evidence>